<keyword evidence="11" id="KW-1185">Reference proteome</keyword>
<keyword evidence="3 6" id="KW-0103">Bromodomain</keyword>
<dbReference type="CDD" id="cd05509">
    <property type="entry name" value="Bromo_gcn5_like"/>
    <property type="match status" value="1"/>
</dbReference>
<dbReference type="Gene3D" id="3.40.630.30">
    <property type="match status" value="1"/>
</dbReference>
<dbReference type="SUPFAM" id="SSF47370">
    <property type="entry name" value="Bromodomain"/>
    <property type="match status" value="1"/>
</dbReference>
<dbReference type="GO" id="GO:0045944">
    <property type="term" value="P:positive regulation of transcription by RNA polymerase II"/>
    <property type="evidence" value="ECO:0007669"/>
    <property type="project" value="TreeGrafter"/>
</dbReference>
<protein>
    <submittedName>
        <fullName evidence="10">Histone acetyltransferase</fullName>
    </submittedName>
</protein>
<dbReference type="AlphaFoldDB" id="A0AAW2YIZ4"/>
<evidence type="ECO:0000256" key="2">
    <source>
        <dbReference type="ARBA" id="ARBA00008607"/>
    </source>
</evidence>
<comment type="subcellular location">
    <subcellularLocation>
        <location evidence="1">Nucleus</location>
    </subcellularLocation>
</comment>
<evidence type="ECO:0000313" key="10">
    <source>
        <dbReference type="EMBL" id="KAL0476949.1"/>
    </source>
</evidence>
<name>A0AAW2YIZ4_9EUKA</name>
<dbReference type="Pfam" id="PF00439">
    <property type="entry name" value="Bromodomain"/>
    <property type="match status" value="1"/>
</dbReference>
<dbReference type="Gene3D" id="1.20.920.10">
    <property type="entry name" value="Bromodomain-like"/>
    <property type="match status" value="1"/>
</dbReference>
<dbReference type="SMART" id="SM00297">
    <property type="entry name" value="BROMO"/>
    <property type="match status" value="1"/>
</dbReference>
<feature type="domain" description="Bromo" evidence="8">
    <location>
        <begin position="435"/>
        <end position="505"/>
    </location>
</feature>
<dbReference type="PROSITE" id="PS50014">
    <property type="entry name" value="BROMODOMAIN_2"/>
    <property type="match status" value="1"/>
</dbReference>
<evidence type="ECO:0000256" key="7">
    <source>
        <dbReference type="SAM" id="MobiDB-lite"/>
    </source>
</evidence>
<evidence type="ECO:0000256" key="6">
    <source>
        <dbReference type="PROSITE-ProRule" id="PRU00035"/>
    </source>
</evidence>
<feature type="domain" description="N-acetyltransferase" evidence="9">
    <location>
        <begin position="212"/>
        <end position="358"/>
    </location>
</feature>
<evidence type="ECO:0000256" key="1">
    <source>
        <dbReference type="ARBA" id="ARBA00004123"/>
    </source>
</evidence>
<dbReference type="GO" id="GO:0010484">
    <property type="term" value="F:histone H3 acetyltransferase activity"/>
    <property type="evidence" value="ECO:0007669"/>
    <property type="project" value="TreeGrafter"/>
</dbReference>
<accession>A0AAW2YIZ4</accession>
<feature type="compositionally biased region" description="Basic and acidic residues" evidence="7">
    <location>
        <begin position="134"/>
        <end position="145"/>
    </location>
</feature>
<dbReference type="PRINTS" id="PR00503">
    <property type="entry name" value="BROMODOMAIN"/>
</dbReference>
<comment type="similarity">
    <text evidence="2">Belongs to the acetyltransferase family. GCN5 subfamily.</text>
</comment>
<evidence type="ECO:0000256" key="4">
    <source>
        <dbReference type="ARBA" id="ARBA00023159"/>
    </source>
</evidence>
<dbReference type="EMBL" id="JAOPGA020000123">
    <property type="protein sequence ID" value="KAL0476949.1"/>
    <property type="molecule type" value="Genomic_DNA"/>
</dbReference>
<evidence type="ECO:0000259" key="8">
    <source>
        <dbReference type="PROSITE" id="PS50014"/>
    </source>
</evidence>
<dbReference type="PROSITE" id="PS51186">
    <property type="entry name" value="GNAT"/>
    <property type="match status" value="1"/>
</dbReference>
<dbReference type="PANTHER" id="PTHR45750">
    <property type="entry name" value="GH11602P"/>
    <property type="match status" value="1"/>
</dbReference>
<dbReference type="Pfam" id="PF00583">
    <property type="entry name" value="Acetyltransf_1"/>
    <property type="match status" value="1"/>
</dbReference>
<reference evidence="10 11" key="1">
    <citation type="submission" date="2024-03" db="EMBL/GenBank/DDBJ databases">
        <title>The Acrasis kona genome and developmental transcriptomes reveal deep origins of eukaryotic multicellular pathways.</title>
        <authorList>
            <person name="Sheikh S."/>
            <person name="Fu C.-J."/>
            <person name="Brown M.W."/>
            <person name="Baldauf S.L."/>
        </authorList>
    </citation>
    <scope>NUCLEOTIDE SEQUENCE [LARGE SCALE GENOMIC DNA]</scope>
    <source>
        <strain evidence="10 11">ATCC MYA-3509</strain>
    </source>
</reference>
<dbReference type="InterPro" id="IPR037800">
    <property type="entry name" value="GCN5"/>
</dbReference>
<evidence type="ECO:0000256" key="3">
    <source>
        <dbReference type="ARBA" id="ARBA00023117"/>
    </source>
</evidence>
<sequence length="524" mass="60364">MKEQKTVPVERPVIKDILTKYLECYYTTQPEDVQKKAEDICKKFLIKLNRMKELPIPNDKDAQKYKEIYNYYLGSVPSNNHKIAEISGKSVLKKLLPEFKKIANTYSTLIDSNALVNNLEKELIDPHSNIIHETNHLKRKAEESLKTSTPSKRLKTEDKNDAEELGSLVVMNTMIHDLEFILGPDTASTMSRDEIAKQEEDHGGLLFQVITNDGRLHSLERLLAVKNIFGKQLPKMPKDYIAKLVFDRSHRAMVGLKDANVVGGISFRPFFTQGFAEIAFCAITGNEQVKGYGTRLMNHLKDYCQSVGVFRFLTYADNYAIGYFKKQGFTKEITLEDKKYKGFIKDYDGGTLMECVFRPNINYLNVPGMIKKQRNHVFQKLDLKSKSHIVYEGLNSKPSQLQDVPGLKEAGYRQPNEAQTKSIQDALTNILKAVKNHEDSWPFSKPVDPKEAPDYDTIVKEPMDLSTIQGRLESGFYRSKDIFIANMRLVFDNCRMYNHEDTIYYKCANHLEEYFKQQMRKLKI</sequence>
<dbReference type="GO" id="GO:0000123">
    <property type="term" value="C:histone acetyltransferase complex"/>
    <property type="evidence" value="ECO:0007669"/>
    <property type="project" value="TreeGrafter"/>
</dbReference>
<dbReference type="CDD" id="cd04301">
    <property type="entry name" value="NAT_SF"/>
    <property type="match status" value="1"/>
</dbReference>
<evidence type="ECO:0000259" key="9">
    <source>
        <dbReference type="PROSITE" id="PS51186"/>
    </source>
</evidence>
<comment type="caution">
    <text evidence="10">The sequence shown here is derived from an EMBL/GenBank/DDBJ whole genome shotgun (WGS) entry which is preliminary data.</text>
</comment>
<organism evidence="10 11">
    <name type="scientific">Acrasis kona</name>
    <dbReference type="NCBI Taxonomy" id="1008807"/>
    <lineage>
        <taxon>Eukaryota</taxon>
        <taxon>Discoba</taxon>
        <taxon>Heterolobosea</taxon>
        <taxon>Tetramitia</taxon>
        <taxon>Eutetramitia</taxon>
        <taxon>Acrasidae</taxon>
        <taxon>Acrasis</taxon>
    </lineage>
</organism>
<dbReference type="SUPFAM" id="SSF55729">
    <property type="entry name" value="Acyl-CoA N-acyltransferases (Nat)"/>
    <property type="match status" value="1"/>
</dbReference>
<gene>
    <name evidence="10" type="ORF">AKO1_005609</name>
</gene>
<dbReference type="Proteomes" id="UP001431209">
    <property type="component" value="Unassembled WGS sequence"/>
</dbReference>
<dbReference type="GO" id="GO:0005634">
    <property type="term" value="C:nucleus"/>
    <property type="evidence" value="ECO:0007669"/>
    <property type="project" value="UniProtKB-SubCell"/>
</dbReference>
<keyword evidence="4" id="KW-0010">Activator</keyword>
<feature type="region of interest" description="Disordered" evidence="7">
    <location>
        <begin position="134"/>
        <end position="159"/>
    </location>
</feature>
<dbReference type="InterPro" id="IPR000182">
    <property type="entry name" value="GNAT_dom"/>
</dbReference>
<keyword evidence="5" id="KW-0539">Nucleus</keyword>
<dbReference type="PANTHER" id="PTHR45750:SF3">
    <property type="entry name" value="HISTONE ACETYLTRANSFERASE"/>
    <property type="match status" value="1"/>
</dbReference>
<dbReference type="InterPro" id="IPR016181">
    <property type="entry name" value="Acyl_CoA_acyltransferase"/>
</dbReference>
<dbReference type="InterPro" id="IPR036427">
    <property type="entry name" value="Bromodomain-like_sf"/>
</dbReference>
<proteinExistence type="inferred from homology"/>
<evidence type="ECO:0000313" key="11">
    <source>
        <dbReference type="Proteomes" id="UP001431209"/>
    </source>
</evidence>
<dbReference type="InterPro" id="IPR001487">
    <property type="entry name" value="Bromodomain"/>
</dbReference>
<evidence type="ECO:0000256" key="5">
    <source>
        <dbReference type="ARBA" id="ARBA00023242"/>
    </source>
</evidence>